<evidence type="ECO:0000313" key="6">
    <source>
        <dbReference type="EMBL" id="RTR28672.1"/>
    </source>
</evidence>
<evidence type="ECO:0000313" key="7">
    <source>
        <dbReference type="Proteomes" id="UP000277766"/>
    </source>
</evidence>
<keyword evidence="2" id="KW-0547">Nucleotide-binding</keyword>
<dbReference type="PROSITE" id="PS50146">
    <property type="entry name" value="DAGK"/>
    <property type="match status" value="1"/>
</dbReference>
<evidence type="ECO:0000256" key="1">
    <source>
        <dbReference type="ARBA" id="ARBA00022679"/>
    </source>
</evidence>
<accession>A0A3S0KED2</accession>
<sequence>MTSPPLAVVLNRRAGVGRAGHEWPRLRGELEALGVEYCLIDCDTPAEALTQARALPASWALATVGGDGTAASVLPEAIEGGRPLLVLPYGTGNDFAGTLGLRPGDFRSALRCLSRPPERVDALRVTYELDGTEQSAYVLNGLGMGFDAQLTAMLPLAPAWTRGAVRYVWAALGSLRAMQTNHCAVTLDGEPWASGPTMLCSVMNARTLGGGFQFNPDADLSDGQLNVVLAAAVHRREVPGLIARVRGGHHLTHPAVKYHPAQVAELRWDQPTYLHIDGEVRGQSRWLRAEVLSGAVTLLNQVG</sequence>
<organism evidence="6 7">
    <name type="scientific">Deinococcus radiophilus</name>
    <dbReference type="NCBI Taxonomy" id="32062"/>
    <lineage>
        <taxon>Bacteria</taxon>
        <taxon>Thermotogati</taxon>
        <taxon>Deinococcota</taxon>
        <taxon>Deinococci</taxon>
        <taxon>Deinococcales</taxon>
        <taxon>Deinococcaceae</taxon>
        <taxon>Deinococcus</taxon>
    </lineage>
</organism>
<comment type="caution">
    <text evidence="6">The sequence shown here is derived from an EMBL/GenBank/DDBJ whole genome shotgun (WGS) entry which is preliminary data.</text>
</comment>
<dbReference type="InterPro" id="IPR001206">
    <property type="entry name" value="Diacylglycerol_kinase_cat_dom"/>
</dbReference>
<dbReference type="Gene3D" id="2.60.200.40">
    <property type="match status" value="1"/>
</dbReference>
<proteinExistence type="predicted"/>
<evidence type="ECO:0000259" key="5">
    <source>
        <dbReference type="PROSITE" id="PS50146"/>
    </source>
</evidence>
<keyword evidence="3 6" id="KW-0418">Kinase</keyword>
<dbReference type="EMBL" id="RXPE01000006">
    <property type="protein sequence ID" value="RTR28672.1"/>
    <property type="molecule type" value="Genomic_DNA"/>
</dbReference>
<keyword evidence="7" id="KW-1185">Reference proteome</keyword>
<dbReference type="SMART" id="SM00046">
    <property type="entry name" value="DAGKc"/>
    <property type="match status" value="1"/>
</dbReference>
<dbReference type="GO" id="GO:0016301">
    <property type="term" value="F:kinase activity"/>
    <property type="evidence" value="ECO:0007669"/>
    <property type="project" value="UniProtKB-KW"/>
</dbReference>
<evidence type="ECO:0000256" key="4">
    <source>
        <dbReference type="ARBA" id="ARBA00022840"/>
    </source>
</evidence>
<feature type="domain" description="DAGKc" evidence="5">
    <location>
        <begin position="1"/>
        <end position="129"/>
    </location>
</feature>
<keyword evidence="4" id="KW-0067">ATP-binding</keyword>
<evidence type="ECO:0000256" key="3">
    <source>
        <dbReference type="ARBA" id="ARBA00022777"/>
    </source>
</evidence>
<reference evidence="6 7" key="1">
    <citation type="submission" date="2018-12" db="EMBL/GenBank/DDBJ databases">
        <title>Deinococcus radiophilus ATCC 27603 genome sequencing and assembly.</title>
        <authorList>
            <person name="Maclea K.S."/>
            <person name="Maynard C.R."/>
        </authorList>
    </citation>
    <scope>NUCLEOTIDE SEQUENCE [LARGE SCALE GENOMIC DNA]</scope>
    <source>
        <strain evidence="6 7">ATCC 27603</strain>
    </source>
</reference>
<dbReference type="InterPro" id="IPR045540">
    <property type="entry name" value="YegS/DAGK_C"/>
</dbReference>
<dbReference type="PANTHER" id="PTHR12358">
    <property type="entry name" value="SPHINGOSINE KINASE"/>
    <property type="match status" value="1"/>
</dbReference>
<dbReference type="Gene3D" id="3.40.50.10330">
    <property type="entry name" value="Probable inorganic polyphosphate/atp-NAD kinase, domain 1"/>
    <property type="match status" value="1"/>
</dbReference>
<dbReference type="GO" id="GO:0005886">
    <property type="term" value="C:plasma membrane"/>
    <property type="evidence" value="ECO:0007669"/>
    <property type="project" value="TreeGrafter"/>
</dbReference>
<dbReference type="Pfam" id="PF19279">
    <property type="entry name" value="YegS_C"/>
    <property type="match status" value="1"/>
</dbReference>
<protein>
    <submittedName>
        <fullName evidence="6">Diacylglycerol kinase family lipid kinase</fullName>
    </submittedName>
</protein>
<dbReference type="GO" id="GO:0005524">
    <property type="term" value="F:ATP binding"/>
    <property type="evidence" value="ECO:0007669"/>
    <property type="project" value="UniProtKB-KW"/>
</dbReference>
<dbReference type="Pfam" id="PF00781">
    <property type="entry name" value="DAGK_cat"/>
    <property type="match status" value="1"/>
</dbReference>
<dbReference type="AlphaFoldDB" id="A0A3S0KED2"/>
<dbReference type="SUPFAM" id="SSF111331">
    <property type="entry name" value="NAD kinase/diacylglycerol kinase-like"/>
    <property type="match status" value="1"/>
</dbReference>
<dbReference type="PANTHER" id="PTHR12358:SF106">
    <property type="entry name" value="LIPID KINASE YEGS"/>
    <property type="match status" value="1"/>
</dbReference>
<gene>
    <name evidence="6" type="ORF">EJ104_04785</name>
</gene>
<dbReference type="InterPro" id="IPR017438">
    <property type="entry name" value="ATP-NAD_kinase_N"/>
</dbReference>
<dbReference type="OrthoDB" id="9786026at2"/>
<evidence type="ECO:0000256" key="2">
    <source>
        <dbReference type="ARBA" id="ARBA00022741"/>
    </source>
</evidence>
<keyword evidence="1" id="KW-0808">Transferase</keyword>
<dbReference type="InterPro" id="IPR050187">
    <property type="entry name" value="Lipid_Phosphate_FormReg"/>
</dbReference>
<dbReference type="InterPro" id="IPR016064">
    <property type="entry name" value="NAD/diacylglycerol_kinase_sf"/>
</dbReference>
<dbReference type="Proteomes" id="UP000277766">
    <property type="component" value="Unassembled WGS sequence"/>
</dbReference>
<name>A0A3S0KED2_9DEIO</name>
<dbReference type="RefSeq" id="WP_126351621.1">
    <property type="nucleotide sequence ID" value="NZ_CP086380.1"/>
</dbReference>